<keyword evidence="6" id="KW-0560">Oxidoreductase</keyword>
<accession>A0A9Q0MPS0</accession>
<dbReference type="InterPro" id="IPR011388">
    <property type="entry name" value="DES1/DES2"/>
</dbReference>
<feature type="domain" description="Sphingolipid delta4-desaturase N-terminal" evidence="10">
    <location>
        <begin position="5"/>
        <end position="43"/>
    </location>
</feature>
<feature type="transmembrane region" description="Helical" evidence="9">
    <location>
        <begin position="375"/>
        <end position="396"/>
    </location>
</feature>
<evidence type="ECO:0000256" key="4">
    <source>
        <dbReference type="ARBA" id="ARBA00022692"/>
    </source>
</evidence>
<dbReference type="SMART" id="SM01269">
    <property type="entry name" value="Lipid_DES"/>
    <property type="match status" value="2"/>
</dbReference>
<proteinExistence type="inferred from homology"/>
<keyword evidence="8 9" id="KW-0472">Membrane</keyword>
<evidence type="ECO:0000256" key="7">
    <source>
        <dbReference type="ARBA" id="ARBA00023098"/>
    </source>
</evidence>
<feature type="domain" description="Sphingolipid delta4-desaturase N-terminal" evidence="10">
    <location>
        <begin position="314"/>
        <end position="352"/>
    </location>
</feature>
<feature type="transmembrane region" description="Helical" evidence="9">
    <location>
        <begin position="416"/>
        <end position="436"/>
    </location>
</feature>
<organism evidence="11 12">
    <name type="scientific">Pseudolycoriella hygida</name>
    <dbReference type="NCBI Taxonomy" id="35572"/>
    <lineage>
        <taxon>Eukaryota</taxon>
        <taxon>Metazoa</taxon>
        <taxon>Ecdysozoa</taxon>
        <taxon>Arthropoda</taxon>
        <taxon>Hexapoda</taxon>
        <taxon>Insecta</taxon>
        <taxon>Pterygota</taxon>
        <taxon>Neoptera</taxon>
        <taxon>Endopterygota</taxon>
        <taxon>Diptera</taxon>
        <taxon>Nematocera</taxon>
        <taxon>Sciaroidea</taxon>
        <taxon>Sciaridae</taxon>
        <taxon>Pseudolycoriella</taxon>
    </lineage>
</organism>
<dbReference type="PANTHER" id="PTHR12879">
    <property type="entry name" value="SPHINGOLIPID DELTA 4 DESATURASE/C-4 HYDROXYLASE PROTEIN DES2"/>
    <property type="match status" value="1"/>
</dbReference>
<feature type="transmembrane region" description="Helical" evidence="9">
    <location>
        <begin position="351"/>
        <end position="369"/>
    </location>
</feature>
<feature type="transmembrane region" description="Helical" evidence="9">
    <location>
        <begin position="42"/>
        <end position="61"/>
    </location>
</feature>
<dbReference type="EC" id="1.14.19.17" evidence="3"/>
<keyword evidence="5 9" id="KW-1133">Transmembrane helix</keyword>
<dbReference type="InterPro" id="IPR005804">
    <property type="entry name" value="FA_desaturase_dom"/>
</dbReference>
<keyword evidence="4 9" id="KW-0812">Transmembrane</keyword>
<dbReference type="Pfam" id="PF00487">
    <property type="entry name" value="FA_desaturase"/>
    <property type="match status" value="2"/>
</dbReference>
<evidence type="ECO:0000256" key="5">
    <source>
        <dbReference type="ARBA" id="ARBA00022989"/>
    </source>
</evidence>
<dbReference type="Proteomes" id="UP001151699">
    <property type="component" value="Chromosome C"/>
</dbReference>
<evidence type="ECO:0000256" key="2">
    <source>
        <dbReference type="ARBA" id="ARBA00006146"/>
    </source>
</evidence>
<dbReference type="AlphaFoldDB" id="A0A9Q0MPS0"/>
<feature type="transmembrane region" description="Helical" evidence="9">
    <location>
        <begin position="210"/>
        <end position="230"/>
    </location>
</feature>
<evidence type="ECO:0000256" key="3">
    <source>
        <dbReference type="ARBA" id="ARBA00012021"/>
    </source>
</evidence>
<keyword evidence="7" id="KW-0443">Lipid metabolism</keyword>
<feature type="transmembrane region" description="Helical" evidence="9">
    <location>
        <begin position="187"/>
        <end position="204"/>
    </location>
</feature>
<sequence>MGQTVTREDFEWTATDEPHASRRKIILAKYPQIKQLYGHDPIFKYVCIALVLTQFVMLFVMKGQSWPITILVAYCFGGVLNHSLLLALHEIAHNQAFGHARPLHNRLFGLFCNLPVGLPASISFKIYHLEHHRYQGIDGVDVDLPSQLEVKLFRNTFGKFCWVLLQPFFYGLRPFFVNPKPMTRLQLINIVIQMTFNAAVVHFFGWRVLWYLILSTILSTGLHPLAGHFISEHYLFAKGFETYSYYGPLNLLTFNVGYHNEHHDFPAVAGRRLPEVKRIAAEFYDNLPQHTSWCRVIYDFIMDPAIGPYARCKLTREDFEWTATDEPHASRRKIILAKYPQIKQLYGHDPIFKYVCTALVLTQFVMLFVMKGQSWPITILVAYCFGGVLNHSLLLALHEIAHNQAFGHVRPLHNRLFGLFCNLPVGIPASISFKIYHLEHHRYQGIDGVDVDIPSQLEVKLFRNTFGKFCWVCLQPFFYALRPIFVNPKPMTRLQLINIVIQMTFNAAVVHFFGWRVLWYLILSTILSTGLHPLAGHIISEHYLFAKGFETYSYYGPLNLLTFNVGYHNEHHDFPAVAGRRLPEVKRIAAEFYDNLPQHTSWCRVIYDFIMDPAIGPYARCKRKQKGLQS</sequence>
<gene>
    <name evidence="11" type="primary">ifc_0</name>
    <name evidence="11" type="ORF">Bhyg_14212</name>
</gene>
<feature type="transmembrane region" description="Helical" evidence="9">
    <location>
        <begin position="466"/>
        <end position="484"/>
    </location>
</feature>
<dbReference type="Pfam" id="PF08557">
    <property type="entry name" value="Lipid_DES"/>
    <property type="match status" value="2"/>
</dbReference>
<comment type="subcellular location">
    <subcellularLocation>
        <location evidence="1">Membrane</location>
        <topology evidence="1">Multi-pass membrane protein</topology>
    </subcellularLocation>
</comment>
<evidence type="ECO:0000259" key="10">
    <source>
        <dbReference type="SMART" id="SM01269"/>
    </source>
</evidence>
<dbReference type="OrthoDB" id="200948at2759"/>
<reference evidence="11" key="1">
    <citation type="submission" date="2022-07" db="EMBL/GenBank/DDBJ databases">
        <authorList>
            <person name="Trinca V."/>
            <person name="Uliana J.V.C."/>
            <person name="Torres T.T."/>
            <person name="Ward R.J."/>
            <person name="Monesi N."/>
        </authorList>
    </citation>
    <scope>NUCLEOTIDE SEQUENCE</scope>
    <source>
        <strain evidence="11">HSMRA1968</strain>
        <tissue evidence="11">Whole embryos</tissue>
    </source>
</reference>
<evidence type="ECO:0000256" key="8">
    <source>
        <dbReference type="ARBA" id="ARBA00023136"/>
    </source>
</evidence>
<evidence type="ECO:0000256" key="1">
    <source>
        <dbReference type="ARBA" id="ARBA00004141"/>
    </source>
</evidence>
<evidence type="ECO:0000313" key="11">
    <source>
        <dbReference type="EMBL" id="KAJ6635626.1"/>
    </source>
</evidence>
<dbReference type="GO" id="GO:0016020">
    <property type="term" value="C:membrane"/>
    <property type="evidence" value="ECO:0007669"/>
    <property type="project" value="UniProtKB-SubCell"/>
</dbReference>
<dbReference type="PANTHER" id="PTHR12879:SF8">
    <property type="entry name" value="SPHINGOLIPID DELTA(4)-DESATURASE DES1"/>
    <property type="match status" value="1"/>
</dbReference>
<dbReference type="EMBL" id="WJQU01000004">
    <property type="protein sequence ID" value="KAJ6635626.1"/>
    <property type="molecule type" value="Genomic_DNA"/>
</dbReference>
<evidence type="ECO:0000313" key="12">
    <source>
        <dbReference type="Proteomes" id="UP001151699"/>
    </source>
</evidence>
<feature type="transmembrane region" description="Helical" evidence="9">
    <location>
        <begin position="519"/>
        <end position="539"/>
    </location>
</feature>
<keyword evidence="12" id="KW-1185">Reference proteome</keyword>
<evidence type="ECO:0000256" key="9">
    <source>
        <dbReference type="SAM" id="Phobius"/>
    </source>
</evidence>
<evidence type="ECO:0000256" key="6">
    <source>
        <dbReference type="ARBA" id="ARBA00023002"/>
    </source>
</evidence>
<dbReference type="GO" id="GO:0046513">
    <property type="term" value="P:ceramide biosynthetic process"/>
    <property type="evidence" value="ECO:0007669"/>
    <property type="project" value="TreeGrafter"/>
</dbReference>
<feature type="transmembrane region" description="Helical" evidence="9">
    <location>
        <begin position="496"/>
        <end position="513"/>
    </location>
</feature>
<protein>
    <recommendedName>
        <fullName evidence="3">sphingolipid 4-desaturase</fullName>
        <ecNumber evidence="3">1.14.19.17</ecNumber>
    </recommendedName>
</protein>
<feature type="transmembrane region" description="Helical" evidence="9">
    <location>
        <begin position="68"/>
        <end position="88"/>
    </location>
</feature>
<dbReference type="InterPro" id="IPR013866">
    <property type="entry name" value="Sphingolipid_d4-desaturase_N"/>
</dbReference>
<comment type="caution">
    <text evidence="11">The sequence shown here is derived from an EMBL/GenBank/DDBJ whole genome shotgun (WGS) entry which is preliminary data.</text>
</comment>
<dbReference type="CDD" id="cd03508">
    <property type="entry name" value="Delta4-sphingolipid-FADS-like"/>
    <property type="match status" value="2"/>
</dbReference>
<name>A0A9Q0MPS0_9DIPT</name>
<comment type="similarity">
    <text evidence="2">Belongs to the fatty acid desaturase type 1 family. DEGS subfamily.</text>
</comment>
<dbReference type="GO" id="GO:0042284">
    <property type="term" value="F:sphingolipid delta-4 desaturase activity"/>
    <property type="evidence" value="ECO:0007669"/>
    <property type="project" value="UniProtKB-EC"/>
</dbReference>